<feature type="compositionally biased region" description="Acidic residues" evidence="1">
    <location>
        <begin position="34"/>
        <end position="50"/>
    </location>
</feature>
<evidence type="ECO:0008006" key="5">
    <source>
        <dbReference type="Google" id="ProtNLM"/>
    </source>
</evidence>
<evidence type="ECO:0000313" key="4">
    <source>
        <dbReference type="Proteomes" id="UP000694387"/>
    </source>
</evidence>
<accession>A0A9L0JP76</accession>
<dbReference type="Gene3D" id="3.10.100.10">
    <property type="entry name" value="Mannose-Binding Protein A, subunit A"/>
    <property type="match status" value="1"/>
</dbReference>
<organism evidence="3 4">
    <name type="scientific">Equus asinus</name>
    <name type="common">Donkey</name>
    <name type="synonym">Equus africanus asinus</name>
    <dbReference type="NCBI Taxonomy" id="9793"/>
    <lineage>
        <taxon>Eukaryota</taxon>
        <taxon>Metazoa</taxon>
        <taxon>Chordata</taxon>
        <taxon>Craniata</taxon>
        <taxon>Vertebrata</taxon>
        <taxon>Euteleostomi</taxon>
        <taxon>Mammalia</taxon>
        <taxon>Eutheria</taxon>
        <taxon>Laurasiatheria</taxon>
        <taxon>Perissodactyla</taxon>
        <taxon>Equidae</taxon>
        <taxon>Equus</taxon>
    </lineage>
</organism>
<dbReference type="Proteomes" id="UP000694387">
    <property type="component" value="Chromosome 17"/>
</dbReference>
<reference evidence="3 4" key="1">
    <citation type="journal article" date="2020" name="Nat. Commun.">
        <title>Donkey genomes provide new insights into domestication and selection for coat color.</title>
        <authorList>
            <person name="Wang"/>
            <person name="C."/>
            <person name="Li"/>
            <person name="H."/>
            <person name="Guo"/>
            <person name="Y."/>
            <person name="Huang"/>
            <person name="J."/>
            <person name="Sun"/>
            <person name="Y."/>
            <person name="Min"/>
            <person name="J."/>
            <person name="Wang"/>
            <person name="J."/>
            <person name="Fang"/>
            <person name="X."/>
            <person name="Zhao"/>
            <person name="Z."/>
            <person name="Wang"/>
            <person name="S."/>
            <person name="Zhang"/>
            <person name="Y."/>
            <person name="Liu"/>
            <person name="Q."/>
            <person name="Jiang"/>
            <person name="Q."/>
            <person name="Wang"/>
            <person name="X."/>
            <person name="Guo"/>
            <person name="Y."/>
            <person name="Yang"/>
            <person name="C."/>
            <person name="Wang"/>
            <person name="Y."/>
            <person name="Tian"/>
            <person name="F."/>
            <person name="Zhuang"/>
            <person name="G."/>
            <person name="Fan"/>
            <person name="Y."/>
            <person name="Gao"/>
            <person name="Q."/>
            <person name="Li"/>
            <person name="Y."/>
            <person name="Ju"/>
            <person name="Z."/>
            <person name="Li"/>
            <person name="J."/>
            <person name="Li"/>
            <person name="R."/>
            <person name="Hou"/>
            <person name="M."/>
            <person name="Yang"/>
            <person name="G."/>
            <person name="Liu"/>
            <person name="G."/>
            <person name="Liu"/>
            <person name="W."/>
            <person name="Guo"/>
            <person name="J."/>
            <person name="Pan"/>
            <person name="S."/>
            <person name="Fan"/>
            <person name="G."/>
            <person name="Zhang"/>
            <person name="W."/>
            <person name="Zhang"/>
            <person name="R."/>
            <person name="Yu"/>
            <person name="J."/>
            <person name="Zhang"/>
            <person name="X."/>
            <person name="Yin"/>
            <person name="Q."/>
            <person name="Ji"/>
            <person name="C."/>
            <person name="Jin"/>
            <person name="Y."/>
            <person name="Yue"/>
            <person name="G."/>
            <person name="Liu"/>
            <person name="M."/>
            <person name="Xu"/>
            <person name="J."/>
            <person name="Liu"/>
            <person name="S."/>
            <person name="Jordana"/>
            <person name="J."/>
            <person name="Noce"/>
            <person name="A."/>
            <person name="Amills"/>
            <person name="M."/>
            <person name="Wu"/>
            <person name="D.D."/>
            <person name="Li"/>
            <person name="S."/>
            <person name="Zhou"/>
            <person name="X. and Zhong"/>
            <person name="J."/>
        </authorList>
    </citation>
    <scope>NUCLEOTIDE SEQUENCE [LARGE SCALE GENOMIC DNA]</scope>
</reference>
<dbReference type="PANTHER" id="PTHR10068:SF16">
    <property type="entry name" value="BONE MARROW PROTEOGLYCAN"/>
    <property type="match status" value="1"/>
</dbReference>
<dbReference type="GeneTree" id="ENSGT00440000039859"/>
<keyword evidence="4" id="KW-1185">Reference proteome</keyword>
<name>A0A9L0JP76_EQUAS</name>
<evidence type="ECO:0000256" key="1">
    <source>
        <dbReference type="SAM" id="MobiDB-lite"/>
    </source>
</evidence>
<evidence type="ECO:0000256" key="2">
    <source>
        <dbReference type="SAM" id="SignalP"/>
    </source>
</evidence>
<keyword evidence="2" id="KW-0732">Signal</keyword>
<dbReference type="InterPro" id="IPR016186">
    <property type="entry name" value="C-type_lectin-like/link_sf"/>
</dbReference>
<sequence>MKLWLLAALSGAVSALHLEHGTMEAPMEELTLLEEEEEGGSGDEDAPEEEGAVKSVSALEEVDKDFLCPKEEDTVKQVGIPGCKTCRFVVVVRAMTFSQAQYTWQRCYWGKLVSIHNLIFTYHIQCPARSVSQGQGWISGMNTGFGSCRRFYWVDGSAWNIWYWALSQQLASGGSCVSMWNRGDVEVEMKDDKAWEVGGAYGGGARKIWTFQGRGLLDLQTSFPVKCAVGRGQDPPGAKSGETRG</sequence>
<protein>
    <recommendedName>
        <fullName evidence="5">C-type lectin domain-containing protein</fullName>
    </recommendedName>
</protein>
<evidence type="ECO:0000313" key="3">
    <source>
        <dbReference type="Ensembl" id="ENSEASP00005055126.1"/>
    </source>
</evidence>
<dbReference type="InterPro" id="IPR002352">
    <property type="entry name" value="Eosinophil_major_basic"/>
</dbReference>
<proteinExistence type="predicted"/>
<reference evidence="3" key="2">
    <citation type="submission" date="2025-08" db="UniProtKB">
        <authorList>
            <consortium name="Ensembl"/>
        </authorList>
    </citation>
    <scope>IDENTIFICATION</scope>
</reference>
<dbReference type="PANTHER" id="PTHR10068">
    <property type="entry name" value="BONE MARROW PROTEOGLYCAN"/>
    <property type="match status" value="1"/>
</dbReference>
<feature type="chain" id="PRO_5040189741" description="C-type lectin domain-containing protein" evidence="2">
    <location>
        <begin position="16"/>
        <end position="245"/>
    </location>
</feature>
<dbReference type="InterPro" id="IPR016187">
    <property type="entry name" value="CTDL_fold"/>
</dbReference>
<dbReference type="GO" id="GO:0006955">
    <property type="term" value="P:immune response"/>
    <property type="evidence" value="ECO:0007669"/>
    <property type="project" value="InterPro"/>
</dbReference>
<dbReference type="SUPFAM" id="SSF56436">
    <property type="entry name" value="C-type lectin-like"/>
    <property type="match status" value="1"/>
</dbReference>
<feature type="signal peptide" evidence="2">
    <location>
        <begin position="1"/>
        <end position="15"/>
    </location>
</feature>
<dbReference type="PRINTS" id="PR00770">
    <property type="entry name" value="EMAJORBASICP"/>
</dbReference>
<feature type="region of interest" description="Disordered" evidence="1">
    <location>
        <begin position="34"/>
        <end position="54"/>
    </location>
</feature>
<reference evidence="3" key="3">
    <citation type="submission" date="2025-09" db="UniProtKB">
        <authorList>
            <consortium name="Ensembl"/>
        </authorList>
    </citation>
    <scope>IDENTIFICATION</scope>
</reference>
<dbReference type="AlphaFoldDB" id="A0A9L0JP76"/>
<dbReference type="Ensembl" id="ENSEAST00005079106.1">
    <property type="protein sequence ID" value="ENSEASP00005055126.1"/>
    <property type="gene ID" value="ENSEASG00005037526.1"/>
</dbReference>